<reference evidence="7 8" key="1">
    <citation type="journal article" date="2016" name="G3 (Bethesda)">
        <title>First Draft Assembly and Annotation of the Genome of a California Endemic Oak Quercus lobata Nee (Fagaceae).</title>
        <authorList>
            <person name="Sork V.L."/>
            <person name="Fitz-Gibbon S.T."/>
            <person name="Puiu D."/>
            <person name="Crepeau M."/>
            <person name="Gugger P.F."/>
            <person name="Sherman R."/>
            <person name="Stevens K."/>
            <person name="Langley C.H."/>
            <person name="Pellegrini M."/>
            <person name="Salzberg S.L."/>
        </authorList>
    </citation>
    <scope>NUCLEOTIDE SEQUENCE [LARGE SCALE GENOMIC DNA]</scope>
    <source>
        <strain evidence="7 8">cv. SW786</strain>
    </source>
</reference>
<feature type="domain" description="SGTA homodimerisation" evidence="6">
    <location>
        <begin position="14"/>
        <end position="70"/>
    </location>
</feature>
<feature type="compositionally biased region" description="Low complexity" evidence="5">
    <location>
        <begin position="95"/>
        <end position="105"/>
    </location>
</feature>
<dbReference type="GO" id="GO:0016020">
    <property type="term" value="C:membrane"/>
    <property type="evidence" value="ECO:0007669"/>
    <property type="project" value="TreeGrafter"/>
</dbReference>
<evidence type="ECO:0000313" key="8">
    <source>
        <dbReference type="Proteomes" id="UP000594261"/>
    </source>
</evidence>
<dbReference type="Pfam" id="PF16546">
    <property type="entry name" value="SGTA_dimer"/>
    <property type="match status" value="1"/>
</dbReference>
<proteinExistence type="inferred from homology"/>
<dbReference type="SMART" id="SM00028">
    <property type="entry name" value="TPR"/>
    <property type="match status" value="3"/>
</dbReference>
<dbReference type="GO" id="GO:0060090">
    <property type="term" value="F:molecular adaptor activity"/>
    <property type="evidence" value="ECO:0007669"/>
    <property type="project" value="TreeGrafter"/>
</dbReference>
<dbReference type="GO" id="GO:0006620">
    <property type="term" value="P:post-translational protein targeting to endoplasmic reticulum membrane"/>
    <property type="evidence" value="ECO:0007669"/>
    <property type="project" value="TreeGrafter"/>
</dbReference>
<dbReference type="Gramene" id="QL09p034934:mrna">
    <property type="protein sequence ID" value="QL09p034934:mrna"/>
    <property type="gene ID" value="QL09p034934"/>
</dbReference>
<evidence type="ECO:0000256" key="5">
    <source>
        <dbReference type="SAM" id="MobiDB-lite"/>
    </source>
</evidence>
<feature type="region of interest" description="Disordered" evidence="5">
    <location>
        <begin position="82"/>
        <end position="106"/>
    </location>
</feature>
<sequence>MANLNLTTDSPLSRRIVRAFLNFLNSVEPAPGVDVEGLEVATECLTEAFKLDSSSVNDHTNPDSLVDIFRSLERTENQEIITDSAHGAISGDDPSSSSAQNAANAKLTEADDWMGKPQVSGVSKDELFGQFFAALEKIHFVRTMPDGNDDPVQLEKATHLFHEALIEMERSGCKIYNIDNLAETLKSQGNRAMQSKLYSDAIELYNCAIALCENNAVYYCNRAAAYTQIHKYTEAIRDCVKSIEINPNYSKAYSRLGLAYYAQGNYSDAINKGFKKGW</sequence>
<dbReference type="GO" id="GO:0072380">
    <property type="term" value="C:TRC complex"/>
    <property type="evidence" value="ECO:0007669"/>
    <property type="project" value="TreeGrafter"/>
</dbReference>
<feature type="repeat" description="TPR" evidence="4">
    <location>
        <begin position="216"/>
        <end position="249"/>
    </location>
</feature>
<evidence type="ECO:0000313" key="7">
    <source>
        <dbReference type="EnsemblPlants" id="QL09p034934:mrna"/>
    </source>
</evidence>
<comment type="similarity">
    <text evidence="1">Belongs to the SGT family.</text>
</comment>
<evidence type="ECO:0000256" key="4">
    <source>
        <dbReference type="PROSITE-ProRule" id="PRU00339"/>
    </source>
</evidence>
<dbReference type="Proteomes" id="UP000594261">
    <property type="component" value="Chromosome 9"/>
</dbReference>
<dbReference type="EnsemblPlants" id="QL09p034934:mrna">
    <property type="protein sequence ID" value="QL09p034934:mrna"/>
    <property type="gene ID" value="QL09p034934"/>
</dbReference>
<accession>A0A7N2RB09</accession>
<dbReference type="InterPro" id="IPR011990">
    <property type="entry name" value="TPR-like_helical_dom_sf"/>
</dbReference>
<dbReference type="PROSITE" id="PS50005">
    <property type="entry name" value="TPR"/>
    <property type="match status" value="1"/>
</dbReference>
<evidence type="ECO:0000256" key="2">
    <source>
        <dbReference type="ARBA" id="ARBA00022737"/>
    </source>
</evidence>
<dbReference type="AlphaFoldDB" id="A0A7N2RB09"/>
<dbReference type="PANTHER" id="PTHR45831">
    <property type="entry name" value="LD24721P"/>
    <property type="match status" value="1"/>
</dbReference>
<protein>
    <recommendedName>
        <fullName evidence="6">SGTA homodimerisation domain-containing protein</fullName>
    </recommendedName>
</protein>
<keyword evidence="2" id="KW-0677">Repeat</keyword>
<dbReference type="InParanoid" id="A0A7N2RB09"/>
<keyword evidence="3 4" id="KW-0802">TPR repeat</keyword>
<reference evidence="7" key="2">
    <citation type="submission" date="2021-01" db="UniProtKB">
        <authorList>
            <consortium name="EnsemblPlants"/>
        </authorList>
    </citation>
    <scope>IDENTIFICATION</scope>
</reference>
<dbReference type="OMA" id="NCVEHAS"/>
<dbReference type="Gene3D" id="1.20.5.420">
    <property type="entry name" value="Immunoglobulin FC, subunit C"/>
    <property type="match status" value="1"/>
</dbReference>
<evidence type="ECO:0000256" key="1">
    <source>
        <dbReference type="ARBA" id="ARBA00008175"/>
    </source>
</evidence>
<dbReference type="EMBL" id="LRBV02000009">
    <property type="status" value="NOT_ANNOTATED_CDS"/>
    <property type="molecule type" value="Genomic_DNA"/>
</dbReference>
<name>A0A7N2RB09_QUELO</name>
<dbReference type="PANTHER" id="PTHR45831:SF2">
    <property type="entry name" value="LD24721P"/>
    <property type="match status" value="1"/>
</dbReference>
<dbReference type="SUPFAM" id="SSF48452">
    <property type="entry name" value="TPR-like"/>
    <property type="match status" value="1"/>
</dbReference>
<dbReference type="FunCoup" id="A0A7N2RB09">
    <property type="interactions" value="650"/>
</dbReference>
<dbReference type="InterPro" id="IPR032374">
    <property type="entry name" value="SGTA_dimer"/>
</dbReference>
<dbReference type="InterPro" id="IPR047150">
    <property type="entry name" value="SGT"/>
</dbReference>
<dbReference type="InterPro" id="IPR019734">
    <property type="entry name" value="TPR_rpt"/>
</dbReference>
<dbReference type="Gene3D" id="1.25.40.10">
    <property type="entry name" value="Tetratricopeptide repeat domain"/>
    <property type="match status" value="1"/>
</dbReference>
<organism evidence="7 8">
    <name type="scientific">Quercus lobata</name>
    <name type="common">Valley oak</name>
    <dbReference type="NCBI Taxonomy" id="97700"/>
    <lineage>
        <taxon>Eukaryota</taxon>
        <taxon>Viridiplantae</taxon>
        <taxon>Streptophyta</taxon>
        <taxon>Embryophyta</taxon>
        <taxon>Tracheophyta</taxon>
        <taxon>Spermatophyta</taxon>
        <taxon>Magnoliopsida</taxon>
        <taxon>eudicotyledons</taxon>
        <taxon>Gunneridae</taxon>
        <taxon>Pentapetalae</taxon>
        <taxon>rosids</taxon>
        <taxon>fabids</taxon>
        <taxon>Fagales</taxon>
        <taxon>Fagaceae</taxon>
        <taxon>Quercus</taxon>
    </lineage>
</organism>
<evidence type="ECO:0000256" key="3">
    <source>
        <dbReference type="ARBA" id="ARBA00022803"/>
    </source>
</evidence>
<dbReference type="Pfam" id="PF00515">
    <property type="entry name" value="TPR_1"/>
    <property type="match status" value="1"/>
</dbReference>
<evidence type="ECO:0000259" key="6">
    <source>
        <dbReference type="Pfam" id="PF16546"/>
    </source>
</evidence>
<keyword evidence="8" id="KW-1185">Reference proteome</keyword>